<dbReference type="AlphaFoldDB" id="A0A1I2U5X8"/>
<evidence type="ECO:0000313" key="4">
    <source>
        <dbReference type="Proteomes" id="UP000198623"/>
    </source>
</evidence>
<evidence type="ECO:0000313" key="3">
    <source>
        <dbReference type="EMBL" id="SFG70226.1"/>
    </source>
</evidence>
<accession>A0A1I2U5X8</accession>
<dbReference type="OrthoDB" id="634389at2"/>
<keyword evidence="1" id="KW-0472">Membrane</keyword>
<gene>
    <name evidence="3" type="ORF">SAMN05216175_111107</name>
</gene>
<evidence type="ECO:0000256" key="1">
    <source>
        <dbReference type="SAM" id="Phobius"/>
    </source>
</evidence>
<dbReference type="RefSeq" id="WP_090728991.1">
    <property type="nucleotide sequence ID" value="NZ_FOOU01000011.1"/>
</dbReference>
<name>A0A1I2U5X8_9GAMM</name>
<feature type="transmembrane region" description="Helical" evidence="1">
    <location>
        <begin position="181"/>
        <end position="200"/>
    </location>
</feature>
<dbReference type="InterPro" id="IPR005804">
    <property type="entry name" value="FA_desaturase_dom"/>
</dbReference>
<feature type="transmembrane region" description="Helical" evidence="1">
    <location>
        <begin position="46"/>
        <end position="64"/>
    </location>
</feature>
<proteinExistence type="predicted"/>
<dbReference type="EMBL" id="FOOU01000011">
    <property type="protein sequence ID" value="SFG70226.1"/>
    <property type="molecule type" value="Genomic_DNA"/>
</dbReference>
<dbReference type="Pfam" id="PF00487">
    <property type="entry name" value="FA_desaturase"/>
    <property type="match status" value="1"/>
</dbReference>
<feature type="transmembrane region" description="Helical" evidence="1">
    <location>
        <begin position="21"/>
        <end position="40"/>
    </location>
</feature>
<dbReference type="Proteomes" id="UP000198623">
    <property type="component" value="Unassembled WGS sequence"/>
</dbReference>
<feature type="domain" description="Fatty acid desaturase" evidence="2">
    <location>
        <begin position="45"/>
        <end position="262"/>
    </location>
</feature>
<keyword evidence="1" id="KW-0812">Transmembrane</keyword>
<reference evidence="4" key="1">
    <citation type="submission" date="2016-10" db="EMBL/GenBank/DDBJ databases">
        <authorList>
            <person name="Varghese N."/>
            <person name="Submissions S."/>
        </authorList>
    </citation>
    <scope>NUCLEOTIDE SEQUENCE [LARGE SCALE GENOMIC DNA]</scope>
    <source>
        <strain evidence="4">CGMCC 1.10971</strain>
    </source>
</reference>
<sequence>MQKNFKTPTKLSKFKYKEDRWPVFIILTLTIIDFVLYFTVNNIVLLVSYYLLMILPKGVICAWNHHHQHLFTFRNTLLNRGLEFIYALHTGVTTHLWRLHHVLGHHVNFLNQEQDESRWKRKDGTRMGVVEYTLIVALTAYTRGYSVGKRYPKQFKPFLIYTAITSIIVAILVWYKPVAGLLLFVLPMITSLLFTAYVTYDHHSGLDTENEFEASYNNLDPLFNRLTGNLGYHTAHHHKQGVHWSKLPALHAKIEAEIPTHLYQKSIFTRMFVGR</sequence>
<dbReference type="GO" id="GO:0006629">
    <property type="term" value="P:lipid metabolic process"/>
    <property type="evidence" value="ECO:0007669"/>
    <property type="project" value="InterPro"/>
</dbReference>
<keyword evidence="4" id="KW-1185">Reference proteome</keyword>
<keyword evidence="1" id="KW-1133">Transmembrane helix</keyword>
<organism evidence="3 4">
    <name type="scientific">Neptunomonas qingdaonensis</name>
    <dbReference type="NCBI Taxonomy" id="1045558"/>
    <lineage>
        <taxon>Bacteria</taxon>
        <taxon>Pseudomonadati</taxon>
        <taxon>Pseudomonadota</taxon>
        <taxon>Gammaproteobacteria</taxon>
        <taxon>Oceanospirillales</taxon>
        <taxon>Oceanospirillaceae</taxon>
        <taxon>Neptunomonas</taxon>
    </lineage>
</organism>
<protein>
    <submittedName>
        <fullName evidence="3">Fatty acid desaturase</fullName>
    </submittedName>
</protein>
<evidence type="ECO:0000259" key="2">
    <source>
        <dbReference type="Pfam" id="PF00487"/>
    </source>
</evidence>
<dbReference type="STRING" id="1045558.SAMN05216175_111107"/>
<feature type="transmembrane region" description="Helical" evidence="1">
    <location>
        <begin position="158"/>
        <end position="175"/>
    </location>
</feature>